<dbReference type="GO" id="GO:0009055">
    <property type="term" value="F:electron transfer activity"/>
    <property type="evidence" value="ECO:0007669"/>
    <property type="project" value="InterPro"/>
</dbReference>
<dbReference type="EMBL" id="UOGC01000164">
    <property type="protein sequence ID" value="VAX24358.1"/>
    <property type="molecule type" value="Genomic_DNA"/>
</dbReference>
<dbReference type="Pfam" id="PF00034">
    <property type="entry name" value="Cytochrom_C"/>
    <property type="match status" value="1"/>
</dbReference>
<evidence type="ECO:0000256" key="2">
    <source>
        <dbReference type="ARBA" id="ARBA00022723"/>
    </source>
</evidence>
<organism evidence="6">
    <name type="scientific">hydrothermal vent metagenome</name>
    <dbReference type="NCBI Taxonomy" id="652676"/>
    <lineage>
        <taxon>unclassified sequences</taxon>
        <taxon>metagenomes</taxon>
        <taxon>ecological metagenomes</taxon>
    </lineage>
</organism>
<gene>
    <name evidence="6" type="ORF">MNBD_NITROSPINAE01-142</name>
</gene>
<feature type="domain" description="Cytochrome c" evidence="5">
    <location>
        <begin position="43"/>
        <end position="135"/>
    </location>
</feature>
<dbReference type="Gene3D" id="1.10.760.10">
    <property type="entry name" value="Cytochrome c-like domain"/>
    <property type="match status" value="1"/>
</dbReference>
<evidence type="ECO:0000259" key="5">
    <source>
        <dbReference type="PROSITE" id="PS51007"/>
    </source>
</evidence>
<dbReference type="AlphaFoldDB" id="A0A3B1CK87"/>
<keyword evidence="1" id="KW-0349">Heme</keyword>
<protein>
    <recommendedName>
        <fullName evidence="5">Cytochrome c domain-containing protein</fullName>
    </recommendedName>
</protein>
<keyword evidence="3" id="KW-0408">Iron</keyword>
<evidence type="ECO:0000313" key="6">
    <source>
        <dbReference type="EMBL" id="VAX24358.1"/>
    </source>
</evidence>
<evidence type="ECO:0000256" key="1">
    <source>
        <dbReference type="ARBA" id="ARBA00022617"/>
    </source>
</evidence>
<feature type="region of interest" description="Disordered" evidence="4">
    <location>
        <begin position="26"/>
        <end position="46"/>
    </location>
</feature>
<evidence type="ECO:0000256" key="3">
    <source>
        <dbReference type="ARBA" id="ARBA00023004"/>
    </source>
</evidence>
<name>A0A3B1CK87_9ZZZZ</name>
<dbReference type="PROSITE" id="PS51007">
    <property type="entry name" value="CYTC"/>
    <property type="match status" value="1"/>
</dbReference>
<dbReference type="InterPro" id="IPR036909">
    <property type="entry name" value="Cyt_c-like_dom_sf"/>
</dbReference>
<dbReference type="InterPro" id="IPR009056">
    <property type="entry name" value="Cyt_c-like_dom"/>
</dbReference>
<accession>A0A3B1CK87</accession>
<keyword evidence="2" id="KW-0479">Metal-binding</keyword>
<sequence>MIARFTILSLLFLIGTLATETWAQGKWGGGGAKSKWSSINPKDSTGQAEGNYQLHCAQCHGVNGDGKGDLAAVLGVPPRNHTDASIMSTRTDDDIFKVISEGGPAMGFDSAMPPHKTVMSEQEIKDLVKYIRKLCNCKYGGK</sequence>
<reference evidence="6" key="1">
    <citation type="submission" date="2018-06" db="EMBL/GenBank/DDBJ databases">
        <authorList>
            <person name="Zhirakovskaya E."/>
        </authorList>
    </citation>
    <scope>NUCLEOTIDE SEQUENCE</scope>
</reference>
<dbReference type="GO" id="GO:0046872">
    <property type="term" value="F:metal ion binding"/>
    <property type="evidence" value="ECO:0007669"/>
    <property type="project" value="UniProtKB-KW"/>
</dbReference>
<dbReference type="SUPFAM" id="SSF46626">
    <property type="entry name" value="Cytochrome c"/>
    <property type="match status" value="1"/>
</dbReference>
<dbReference type="GO" id="GO:0020037">
    <property type="term" value="F:heme binding"/>
    <property type="evidence" value="ECO:0007669"/>
    <property type="project" value="InterPro"/>
</dbReference>
<proteinExistence type="predicted"/>
<evidence type="ECO:0000256" key="4">
    <source>
        <dbReference type="SAM" id="MobiDB-lite"/>
    </source>
</evidence>